<keyword evidence="8 12" id="KW-0133">Cell shape</keyword>
<dbReference type="NCBIfam" id="NF001124">
    <property type="entry name" value="PRK00139.1-2"/>
    <property type="match status" value="1"/>
</dbReference>
<feature type="binding site" evidence="12">
    <location>
        <position position="461"/>
    </location>
    <ligand>
        <name>meso-2,6-diaminopimelate</name>
        <dbReference type="ChEBI" id="CHEBI:57791"/>
    </ligand>
</feature>
<comment type="subcellular location">
    <subcellularLocation>
        <location evidence="12 13">Cytoplasm</location>
    </subcellularLocation>
</comment>
<dbReference type="OrthoDB" id="9800958at2"/>
<feature type="binding site" evidence="12">
    <location>
        <position position="457"/>
    </location>
    <ligand>
        <name>meso-2,6-diaminopimelate</name>
        <dbReference type="ChEBI" id="CHEBI:57791"/>
    </ligand>
</feature>
<keyword evidence="3 12" id="KW-0963">Cytoplasm</keyword>
<proteinExistence type="inferred from homology"/>
<dbReference type="EMBL" id="FORR01000013">
    <property type="protein sequence ID" value="SFJ58238.1"/>
    <property type="molecule type" value="Genomic_DNA"/>
</dbReference>
<feature type="binding site" evidence="12">
    <location>
        <position position="183"/>
    </location>
    <ligand>
        <name>UDP-N-acetyl-alpha-D-muramoyl-L-alanyl-D-glutamate</name>
        <dbReference type="ChEBI" id="CHEBI:83900"/>
    </ligand>
</feature>
<dbReference type="SUPFAM" id="SSF63418">
    <property type="entry name" value="MurE/MurF N-terminal domain"/>
    <property type="match status" value="1"/>
</dbReference>
<feature type="binding site" evidence="12">
    <location>
        <position position="191"/>
    </location>
    <ligand>
        <name>UDP-N-acetyl-alpha-D-muramoyl-L-alanyl-D-glutamate</name>
        <dbReference type="ChEBI" id="CHEBI:83900"/>
    </ligand>
</feature>
<dbReference type="InterPro" id="IPR018109">
    <property type="entry name" value="Folylpolyglutamate_synth_CS"/>
</dbReference>
<dbReference type="GO" id="GO:0005737">
    <property type="term" value="C:cytoplasm"/>
    <property type="evidence" value="ECO:0007669"/>
    <property type="project" value="UniProtKB-SubCell"/>
</dbReference>
<evidence type="ECO:0000259" key="15">
    <source>
        <dbReference type="Pfam" id="PF02875"/>
    </source>
</evidence>
<feature type="domain" description="Mur ligase central" evidence="16">
    <location>
        <begin position="109"/>
        <end position="309"/>
    </location>
</feature>
<comment type="catalytic activity">
    <reaction evidence="12">
        <text>UDP-N-acetyl-alpha-D-muramoyl-L-alanyl-D-glutamate + meso-2,6-diaminopimelate + ATP = UDP-N-acetyl-alpha-D-muramoyl-L-alanyl-gamma-D-glutamyl-meso-2,6-diaminopimelate + ADP + phosphate + H(+)</text>
        <dbReference type="Rhea" id="RHEA:23676"/>
        <dbReference type="ChEBI" id="CHEBI:15378"/>
        <dbReference type="ChEBI" id="CHEBI:30616"/>
        <dbReference type="ChEBI" id="CHEBI:43474"/>
        <dbReference type="ChEBI" id="CHEBI:57791"/>
        <dbReference type="ChEBI" id="CHEBI:83900"/>
        <dbReference type="ChEBI" id="CHEBI:83905"/>
        <dbReference type="ChEBI" id="CHEBI:456216"/>
        <dbReference type="EC" id="6.3.2.13"/>
    </reaction>
</comment>
<dbReference type="STRING" id="46223.SAMN05421852_11345"/>
<dbReference type="GO" id="GO:0008360">
    <property type="term" value="P:regulation of cell shape"/>
    <property type="evidence" value="ECO:0007669"/>
    <property type="project" value="UniProtKB-KW"/>
</dbReference>
<dbReference type="InterPro" id="IPR000713">
    <property type="entry name" value="Mur_ligase_N"/>
</dbReference>
<evidence type="ECO:0000256" key="8">
    <source>
        <dbReference type="ARBA" id="ARBA00022960"/>
    </source>
</evidence>
<evidence type="ECO:0000256" key="3">
    <source>
        <dbReference type="ARBA" id="ARBA00022490"/>
    </source>
</evidence>
<dbReference type="SUPFAM" id="SSF53623">
    <property type="entry name" value="MurD-like peptide ligases, catalytic domain"/>
    <property type="match status" value="1"/>
</dbReference>
<dbReference type="PANTHER" id="PTHR23135">
    <property type="entry name" value="MUR LIGASE FAMILY MEMBER"/>
    <property type="match status" value="1"/>
</dbReference>
<keyword evidence="11 12" id="KW-0961">Cell wall biogenesis/degradation</keyword>
<dbReference type="EC" id="6.3.2.13" evidence="12"/>
<evidence type="ECO:0000256" key="7">
    <source>
        <dbReference type="ARBA" id="ARBA00022840"/>
    </source>
</evidence>
<keyword evidence="18" id="KW-1185">Reference proteome</keyword>
<dbReference type="GO" id="GO:0071555">
    <property type="term" value="P:cell wall organization"/>
    <property type="evidence" value="ECO:0007669"/>
    <property type="project" value="UniProtKB-KW"/>
</dbReference>
<evidence type="ECO:0000256" key="6">
    <source>
        <dbReference type="ARBA" id="ARBA00022741"/>
    </source>
</evidence>
<name>A0A1I3SHQ2_9BACL</name>
<feature type="domain" description="Mur ligase C-terminal" evidence="15">
    <location>
        <begin position="332"/>
        <end position="459"/>
    </location>
</feature>
<dbReference type="GO" id="GO:0005524">
    <property type="term" value="F:ATP binding"/>
    <property type="evidence" value="ECO:0007669"/>
    <property type="project" value="UniProtKB-UniRule"/>
</dbReference>
<dbReference type="Gene3D" id="3.40.1190.10">
    <property type="entry name" value="Mur-like, catalytic domain"/>
    <property type="match status" value="1"/>
</dbReference>
<dbReference type="GO" id="GO:0051301">
    <property type="term" value="P:cell division"/>
    <property type="evidence" value="ECO:0007669"/>
    <property type="project" value="UniProtKB-KW"/>
</dbReference>
<dbReference type="PROSITE" id="PS01011">
    <property type="entry name" value="FOLYLPOLYGLU_SYNT_1"/>
    <property type="match status" value="1"/>
</dbReference>
<evidence type="ECO:0000313" key="18">
    <source>
        <dbReference type="Proteomes" id="UP000199545"/>
    </source>
</evidence>
<feature type="binding site" evidence="12">
    <location>
        <position position="30"/>
    </location>
    <ligand>
        <name>UDP-N-acetyl-alpha-D-muramoyl-L-alanyl-D-glutamate</name>
        <dbReference type="ChEBI" id="CHEBI:83900"/>
    </ligand>
</feature>
<accession>A0A1I3SHQ2</accession>
<keyword evidence="10 12" id="KW-0131">Cell cycle</keyword>
<evidence type="ECO:0000259" key="14">
    <source>
        <dbReference type="Pfam" id="PF01225"/>
    </source>
</evidence>
<dbReference type="Pfam" id="PF01225">
    <property type="entry name" value="Mur_ligase"/>
    <property type="match status" value="1"/>
</dbReference>
<comment type="function">
    <text evidence="12">Catalyzes the addition of meso-diaminopimelic acid to the nucleotide precursor UDP-N-acetylmuramoyl-L-alanyl-D-glutamate (UMAG) in the biosynthesis of bacterial cell-wall peptidoglycan.</text>
</comment>
<evidence type="ECO:0000256" key="10">
    <source>
        <dbReference type="ARBA" id="ARBA00023306"/>
    </source>
</evidence>
<dbReference type="Pfam" id="PF08245">
    <property type="entry name" value="Mur_ligase_M"/>
    <property type="match status" value="1"/>
</dbReference>
<evidence type="ECO:0000259" key="16">
    <source>
        <dbReference type="Pfam" id="PF08245"/>
    </source>
</evidence>
<feature type="short sequence motif" description="Meso-diaminopimelate recognition motif" evidence="12">
    <location>
        <begin position="405"/>
        <end position="408"/>
    </location>
</feature>
<keyword evidence="4 12" id="KW-0436">Ligase</keyword>
<comment type="PTM">
    <text evidence="12">Carboxylation is probably crucial for Mg(2+) binding and, consequently, for the gamma-phosphate positioning of ATP.</text>
</comment>
<feature type="binding site" evidence="12">
    <location>
        <position position="381"/>
    </location>
    <ligand>
        <name>meso-2,6-diaminopimelate</name>
        <dbReference type="ChEBI" id="CHEBI:57791"/>
    </ligand>
</feature>
<comment type="similarity">
    <text evidence="2 12">Belongs to the MurCDEF family. MurE subfamily.</text>
</comment>
<feature type="binding site" evidence="12">
    <location>
        <begin position="156"/>
        <end position="157"/>
    </location>
    <ligand>
        <name>UDP-N-acetyl-alpha-D-muramoyl-L-alanyl-D-glutamate</name>
        <dbReference type="ChEBI" id="CHEBI:83900"/>
    </ligand>
</feature>
<comment type="pathway">
    <text evidence="1 12 13">Cell wall biogenesis; peptidoglycan biosynthesis.</text>
</comment>
<dbReference type="InterPro" id="IPR035911">
    <property type="entry name" value="MurE/MurF_N"/>
</dbReference>
<comment type="cofactor">
    <cofactor evidence="12">
        <name>Mg(2+)</name>
        <dbReference type="ChEBI" id="CHEBI:18420"/>
    </cofactor>
</comment>
<feature type="modified residue" description="N6-carboxylysine" evidence="12">
    <location>
        <position position="223"/>
    </location>
</feature>
<dbReference type="Pfam" id="PF02875">
    <property type="entry name" value="Mur_ligase_C"/>
    <property type="match status" value="1"/>
</dbReference>
<dbReference type="GO" id="GO:0008765">
    <property type="term" value="F:UDP-N-acetylmuramoylalanyl-D-glutamate-2,6-diaminopimelate ligase activity"/>
    <property type="evidence" value="ECO:0007669"/>
    <property type="project" value="UniProtKB-UniRule"/>
</dbReference>
<keyword evidence="6 12" id="KW-0547">Nucleotide-binding</keyword>
<dbReference type="InterPro" id="IPR004101">
    <property type="entry name" value="Mur_ligase_C"/>
</dbReference>
<evidence type="ECO:0000256" key="9">
    <source>
        <dbReference type="ARBA" id="ARBA00022984"/>
    </source>
</evidence>
<evidence type="ECO:0000313" key="17">
    <source>
        <dbReference type="EMBL" id="SFJ58238.1"/>
    </source>
</evidence>
<feature type="domain" description="Mur ligase N-terminal catalytic" evidence="14">
    <location>
        <begin position="26"/>
        <end position="94"/>
    </location>
</feature>
<evidence type="ECO:0000256" key="1">
    <source>
        <dbReference type="ARBA" id="ARBA00004752"/>
    </source>
</evidence>
<dbReference type="InterPro" id="IPR013221">
    <property type="entry name" value="Mur_ligase_cen"/>
</dbReference>
<dbReference type="PANTHER" id="PTHR23135:SF4">
    <property type="entry name" value="UDP-N-ACETYLMURAMOYL-L-ALANYL-D-GLUTAMATE--2,6-DIAMINOPIMELATE LIGASE MURE HOMOLOG, CHLOROPLASTIC"/>
    <property type="match status" value="1"/>
</dbReference>
<dbReference type="Gene3D" id="3.90.190.20">
    <property type="entry name" value="Mur ligase, C-terminal domain"/>
    <property type="match status" value="1"/>
</dbReference>
<dbReference type="Gene3D" id="3.40.1390.10">
    <property type="entry name" value="MurE/MurF, N-terminal domain"/>
    <property type="match status" value="1"/>
</dbReference>
<evidence type="ECO:0000256" key="13">
    <source>
        <dbReference type="RuleBase" id="RU004135"/>
    </source>
</evidence>
<gene>
    <name evidence="12" type="primary">murE</name>
    <name evidence="17" type="ORF">SAMN05421852_11345</name>
</gene>
<dbReference type="UniPathway" id="UPA00219"/>
<dbReference type="RefSeq" id="WP_093230812.1">
    <property type="nucleotide sequence ID" value="NZ_FORR01000013.1"/>
</dbReference>
<comment type="caution">
    <text evidence="12">Lacks conserved residue(s) required for the propagation of feature annotation.</text>
</comment>
<feature type="binding site" evidence="12">
    <location>
        <begin position="405"/>
        <end position="408"/>
    </location>
    <ligand>
        <name>meso-2,6-diaminopimelate</name>
        <dbReference type="ChEBI" id="CHEBI:57791"/>
    </ligand>
</feature>
<evidence type="ECO:0000256" key="12">
    <source>
        <dbReference type="HAMAP-Rule" id="MF_00208"/>
    </source>
</evidence>
<evidence type="ECO:0000256" key="11">
    <source>
        <dbReference type="ARBA" id="ARBA00023316"/>
    </source>
</evidence>
<feature type="binding site" evidence="12">
    <location>
        <begin position="111"/>
        <end position="117"/>
    </location>
    <ligand>
        <name>ATP</name>
        <dbReference type="ChEBI" id="CHEBI:30616"/>
    </ligand>
</feature>
<dbReference type="GO" id="GO:0000287">
    <property type="term" value="F:magnesium ion binding"/>
    <property type="evidence" value="ECO:0007669"/>
    <property type="project" value="UniProtKB-UniRule"/>
</dbReference>
<protein>
    <recommendedName>
        <fullName evidence="12">UDP-N-acetylmuramoyl-L-alanyl-D-glutamate--2,6-diaminopimelate ligase</fullName>
        <ecNumber evidence="12">6.3.2.13</ecNumber>
    </recommendedName>
    <alternativeName>
        <fullName evidence="12">Meso-A2pm-adding enzyme</fullName>
    </alternativeName>
    <alternativeName>
        <fullName evidence="12">Meso-diaminopimelate-adding enzyme</fullName>
    </alternativeName>
    <alternativeName>
        <fullName evidence="12">UDP-MurNAc-L-Ala-D-Glu:meso-diaminopimelate ligase</fullName>
    </alternativeName>
    <alternativeName>
        <fullName evidence="12">UDP-MurNAc-tripeptide synthetase</fullName>
    </alternativeName>
    <alternativeName>
        <fullName evidence="12">UDP-N-acetylmuramyl-tripeptide synthetase</fullName>
    </alternativeName>
</protein>
<evidence type="ECO:0000256" key="2">
    <source>
        <dbReference type="ARBA" id="ARBA00005898"/>
    </source>
</evidence>
<keyword evidence="9 12" id="KW-0573">Peptidoglycan synthesis</keyword>
<dbReference type="AlphaFoldDB" id="A0A1I3SHQ2"/>
<dbReference type="SUPFAM" id="SSF53244">
    <property type="entry name" value="MurD-like peptide ligases, peptide-binding domain"/>
    <property type="match status" value="1"/>
</dbReference>
<dbReference type="InterPro" id="IPR005761">
    <property type="entry name" value="UDP-N-AcMur-Glu-dNH2Pim_ligase"/>
</dbReference>
<dbReference type="Proteomes" id="UP000199545">
    <property type="component" value="Unassembled WGS sequence"/>
</dbReference>
<evidence type="ECO:0000256" key="4">
    <source>
        <dbReference type="ARBA" id="ARBA00022598"/>
    </source>
</evidence>
<keyword evidence="5 12" id="KW-0132">Cell division</keyword>
<sequence length="488" mass="53593">MELREILHLTPYKLLQGSLDIEVDDIAFDSRKVTPNTMFVCIPGFKRDGHQFIPQSLEKGATVLVVEKEVSHIPENVTVIKVESSRKALPQLSSIFFGEPTKDVNLIGITGTNGKTSVSFLISKILRTAGRKVGVTGTVCKQVGDKVIPFDTTTPTTPEASDLQRLFKLMLDEGAQDIVMEVSSMALELGRVDACRFKVGVFTNFTQDHLDDHGTMENYKNAKLKLFNRCEANVINLDDPLSAEILEIATGSIITYGINHQEADLTASDIIISAEGVRFTMNYNGDEQCIFLRIPGKFSVYNALAAAGACLNLGITLKEIADGLAAVKGVRGRFESFHTPGGYSVIVDYAHSPDSLENVLTTVREFAKGRIITVFGCGGDRDPSKRPNMGKVAGQLSDCCVLTSDNPRSEDPIKILQDIEVGIKETNCPYKKFVDRKEAIYFAMQSAQPQDVIIIAGKGHENYQEIKGTKIRFDDAEVVKEFLSIGQK</sequence>
<keyword evidence="12" id="KW-0460">Magnesium</keyword>
<keyword evidence="7 12" id="KW-0067">ATP-binding</keyword>
<organism evidence="17 18">
    <name type="scientific">Thermoflavimicrobium dichotomicum</name>
    <dbReference type="NCBI Taxonomy" id="46223"/>
    <lineage>
        <taxon>Bacteria</taxon>
        <taxon>Bacillati</taxon>
        <taxon>Bacillota</taxon>
        <taxon>Bacilli</taxon>
        <taxon>Bacillales</taxon>
        <taxon>Thermoactinomycetaceae</taxon>
        <taxon>Thermoflavimicrobium</taxon>
    </lineage>
</organism>
<evidence type="ECO:0000256" key="5">
    <source>
        <dbReference type="ARBA" id="ARBA00022618"/>
    </source>
</evidence>
<dbReference type="GO" id="GO:0009252">
    <property type="term" value="P:peptidoglycan biosynthetic process"/>
    <property type="evidence" value="ECO:0007669"/>
    <property type="project" value="UniProtKB-UniRule"/>
</dbReference>
<dbReference type="GO" id="GO:0004326">
    <property type="term" value="F:tetrahydrofolylpolyglutamate synthase activity"/>
    <property type="evidence" value="ECO:0007669"/>
    <property type="project" value="InterPro"/>
</dbReference>
<reference evidence="17 18" key="1">
    <citation type="submission" date="2016-10" db="EMBL/GenBank/DDBJ databases">
        <authorList>
            <person name="de Groot N.N."/>
        </authorList>
    </citation>
    <scope>NUCLEOTIDE SEQUENCE [LARGE SCALE GENOMIC DNA]</scope>
    <source>
        <strain evidence="17 18">DSM 44778</strain>
    </source>
</reference>
<dbReference type="NCBIfam" id="NF001126">
    <property type="entry name" value="PRK00139.1-4"/>
    <property type="match status" value="1"/>
</dbReference>
<dbReference type="HAMAP" id="MF_00208">
    <property type="entry name" value="MurE"/>
    <property type="match status" value="1"/>
</dbReference>
<dbReference type="InterPro" id="IPR036615">
    <property type="entry name" value="Mur_ligase_C_dom_sf"/>
</dbReference>
<dbReference type="InterPro" id="IPR036565">
    <property type="entry name" value="Mur-like_cat_sf"/>
</dbReference>
<dbReference type="NCBIfam" id="TIGR01085">
    <property type="entry name" value="murE"/>
    <property type="match status" value="1"/>
</dbReference>